<feature type="binding site" evidence="2">
    <location>
        <position position="3"/>
    </location>
    <ligand>
        <name>Zn(2+)</name>
        <dbReference type="ChEBI" id="CHEBI:29105"/>
        <label>1</label>
    </ligand>
</feature>
<proteinExistence type="predicted"/>
<feature type="binding site" evidence="2">
    <location>
        <position position="22"/>
    </location>
    <ligand>
        <name>Zn(2+)</name>
        <dbReference type="ChEBI" id="CHEBI:29105"/>
        <label>1</label>
    </ligand>
</feature>
<dbReference type="GO" id="GO:0016740">
    <property type="term" value="F:transferase activity"/>
    <property type="evidence" value="ECO:0007669"/>
    <property type="project" value="UniProtKB-KW"/>
</dbReference>
<dbReference type="EMBL" id="SMGG01000004">
    <property type="protein sequence ID" value="TCK60612.1"/>
    <property type="molecule type" value="Genomic_DNA"/>
</dbReference>
<dbReference type="Pfam" id="PF22082">
    <property type="entry name" value="TtuA_LIM_N"/>
    <property type="match status" value="1"/>
</dbReference>
<keyword evidence="6" id="KW-1185">Reference proteome</keyword>
<feature type="domain" description="2-thiouridine synthetase TtuA-like N-terminal LIM" evidence="4">
    <location>
        <begin position="2"/>
        <end position="26"/>
    </location>
</feature>
<dbReference type="PANTHER" id="PTHR11807">
    <property type="entry name" value="ATPASES OF THE PP SUPERFAMILY-RELATED"/>
    <property type="match status" value="1"/>
</dbReference>
<comment type="caution">
    <text evidence="5">The sequence shown here is derived from an EMBL/GenBank/DDBJ whole genome shotgun (WGS) entry which is preliminary data.</text>
</comment>
<keyword evidence="1" id="KW-0808">Transferase</keyword>
<dbReference type="Gene3D" id="3.40.50.620">
    <property type="entry name" value="HUPs"/>
    <property type="match status" value="1"/>
</dbReference>
<keyword evidence="2" id="KW-0862">Zinc</keyword>
<feature type="domain" description="tRNA(Ile)-lysidine/2-thiocytidine synthase N-terminal" evidence="3">
    <location>
        <begin position="50"/>
        <end position="222"/>
    </location>
</feature>
<evidence type="ECO:0000313" key="6">
    <source>
        <dbReference type="Proteomes" id="UP000294614"/>
    </source>
</evidence>
<dbReference type="SUPFAM" id="SSF52402">
    <property type="entry name" value="Adenine nucleotide alpha hydrolases-like"/>
    <property type="match status" value="1"/>
</dbReference>
<evidence type="ECO:0000313" key="5">
    <source>
        <dbReference type="EMBL" id="TCK60612.1"/>
    </source>
</evidence>
<evidence type="ECO:0000259" key="3">
    <source>
        <dbReference type="Pfam" id="PF01171"/>
    </source>
</evidence>
<dbReference type="InterPro" id="IPR011063">
    <property type="entry name" value="TilS/TtcA_N"/>
</dbReference>
<dbReference type="GO" id="GO:0002144">
    <property type="term" value="C:cytosolic tRNA wobble base thiouridylase complex"/>
    <property type="evidence" value="ECO:0007669"/>
    <property type="project" value="TreeGrafter"/>
</dbReference>
<dbReference type="Proteomes" id="UP000294614">
    <property type="component" value="Unassembled WGS sequence"/>
</dbReference>
<dbReference type="InterPro" id="IPR054306">
    <property type="entry name" value="TtuA-like_LIM_N"/>
</dbReference>
<keyword evidence="2" id="KW-0479">Metal-binding</keyword>
<dbReference type="GO" id="GO:0002143">
    <property type="term" value="P:tRNA wobble position uridine thiolation"/>
    <property type="evidence" value="ECO:0007669"/>
    <property type="project" value="TreeGrafter"/>
</dbReference>
<feature type="binding site" evidence="2">
    <location>
        <position position="276"/>
    </location>
    <ligand>
        <name>Zn(2+)</name>
        <dbReference type="ChEBI" id="CHEBI:29105"/>
        <label>2</label>
    </ligand>
</feature>
<name>A0A4R1K8G1_9BACT</name>
<dbReference type="InterPro" id="IPR014729">
    <property type="entry name" value="Rossmann-like_a/b/a_fold"/>
</dbReference>
<dbReference type="RefSeq" id="WP_132873437.1">
    <property type="nucleotide sequence ID" value="NZ_JBLJBI010000101.1"/>
</dbReference>
<dbReference type="GO" id="GO:0000049">
    <property type="term" value="F:tRNA binding"/>
    <property type="evidence" value="ECO:0007669"/>
    <property type="project" value="TreeGrafter"/>
</dbReference>
<feature type="binding site" evidence="2">
    <location>
        <position position="25"/>
    </location>
    <ligand>
        <name>Zn(2+)</name>
        <dbReference type="ChEBI" id="CHEBI:29105"/>
        <label>1</label>
    </ligand>
</feature>
<dbReference type="Pfam" id="PF01171">
    <property type="entry name" value="ATP_bind_3"/>
    <property type="match status" value="1"/>
</dbReference>
<dbReference type="PANTHER" id="PTHR11807:SF27">
    <property type="entry name" value="TRNA-5-METHYLURIDINE(54) 2-SULFURTRANSFERASE"/>
    <property type="match status" value="1"/>
</dbReference>
<protein>
    <submittedName>
        <fullName evidence="5">Uncharacterized protein (TIGR00269 family)</fullName>
    </submittedName>
</protein>
<feature type="binding site" evidence="2">
    <location>
        <position position="6"/>
    </location>
    <ligand>
        <name>Zn(2+)</name>
        <dbReference type="ChEBI" id="CHEBI:29105"/>
        <label>1</label>
    </ligand>
</feature>
<evidence type="ECO:0000259" key="4">
    <source>
        <dbReference type="Pfam" id="PF22082"/>
    </source>
</evidence>
<organism evidence="5 6">
    <name type="scientific">Seleniivibrio woodruffii</name>
    <dbReference type="NCBI Taxonomy" id="1078050"/>
    <lineage>
        <taxon>Bacteria</taxon>
        <taxon>Pseudomonadati</taxon>
        <taxon>Deferribacterota</taxon>
        <taxon>Deferribacteres</taxon>
        <taxon>Deferribacterales</taxon>
        <taxon>Geovibrionaceae</taxon>
        <taxon>Seleniivibrio</taxon>
    </lineage>
</organism>
<feature type="binding site" evidence="2">
    <location>
        <position position="279"/>
    </location>
    <ligand>
        <name>Zn(2+)</name>
        <dbReference type="ChEBI" id="CHEBI:29105"/>
        <label>2</label>
    </ligand>
</feature>
<accession>A0A4R1K8G1</accession>
<dbReference type="InterPro" id="IPR035107">
    <property type="entry name" value="tRNA_thiolation_TtcA_Ctu1"/>
</dbReference>
<feature type="binding site" evidence="2">
    <location>
        <position position="291"/>
    </location>
    <ligand>
        <name>Zn(2+)</name>
        <dbReference type="ChEBI" id="CHEBI:29105"/>
        <label>2</label>
    </ligand>
</feature>
<gene>
    <name evidence="5" type="ORF">C8D98_1490</name>
</gene>
<feature type="binding site" evidence="2">
    <location>
        <position position="288"/>
    </location>
    <ligand>
        <name>Zn(2+)</name>
        <dbReference type="ChEBI" id="CHEBI:29105"/>
        <label>2</label>
    </ligand>
</feature>
<dbReference type="GO" id="GO:0046872">
    <property type="term" value="F:metal ion binding"/>
    <property type="evidence" value="ECO:0007669"/>
    <property type="project" value="UniProtKB-KW"/>
</dbReference>
<reference evidence="5 6" key="1">
    <citation type="submission" date="2019-03" db="EMBL/GenBank/DDBJ databases">
        <title>Genomic Encyclopedia of Type Strains, Phase IV (KMG-IV): sequencing the most valuable type-strain genomes for metagenomic binning, comparative biology and taxonomic classification.</title>
        <authorList>
            <person name="Goeker M."/>
        </authorList>
    </citation>
    <scope>NUCLEOTIDE SEQUENCE [LARGE SCALE GENOMIC DNA]</scope>
    <source>
        <strain evidence="5 6">DSM 24984</strain>
    </source>
</reference>
<dbReference type="PIRSF" id="PIRSF004976">
    <property type="entry name" value="ATPase_YdaO"/>
    <property type="match status" value="1"/>
</dbReference>
<dbReference type="OrthoDB" id="9801054at2"/>
<dbReference type="AlphaFoldDB" id="A0A4R1K8G1"/>
<evidence type="ECO:0000256" key="2">
    <source>
        <dbReference type="PIRSR" id="PIRSR004976-50"/>
    </source>
</evidence>
<sequence>MKCVKCESNAVISMMRHNAGFCKEHFTEYFHRQVETAVKDHSMLKKTDRIMVCVSGGKDSLVLWHVLNLMGYDTVGMYVSLGIGEYSIRSKAKVNAFAEKHGLKAIIVDLDEEGCPIPLLAAKTKRNDCSVCGQVKRHYFNKTALDGGFTVAATGHNLDDETARMLGNVLRWDTKHLSKMSPVLPEEGETMKRKVKPLIRLTEKEVAAYAFLNGIDYIPDECPKSKGASSIKFKEVLNELESSIPGTKHFFYGEFFRAAADRFPYVSNEDSELKKCIKCGTESYLDMCSFCRLTEKLNG</sequence>
<evidence type="ECO:0000256" key="1">
    <source>
        <dbReference type="ARBA" id="ARBA00022679"/>
    </source>
</evidence>